<dbReference type="InterPro" id="IPR050367">
    <property type="entry name" value="APC_superfamily"/>
</dbReference>
<dbReference type="PANTHER" id="PTHR42770">
    <property type="entry name" value="AMINO ACID TRANSPORTER-RELATED"/>
    <property type="match status" value="1"/>
</dbReference>
<dbReference type="AlphaFoldDB" id="A0A6F8XL92"/>
<evidence type="ECO:0000256" key="1">
    <source>
        <dbReference type="ARBA" id="ARBA00004141"/>
    </source>
</evidence>
<keyword evidence="3 5" id="KW-1133">Transmembrane helix</keyword>
<accession>A0A6F8XL92</accession>
<dbReference type="Proteomes" id="UP000502508">
    <property type="component" value="Chromosome"/>
</dbReference>
<feature type="transmembrane region" description="Helical" evidence="5">
    <location>
        <begin position="106"/>
        <end position="123"/>
    </location>
</feature>
<feature type="transmembrane region" description="Helical" evidence="5">
    <location>
        <begin position="164"/>
        <end position="188"/>
    </location>
</feature>
<dbReference type="PIRSF" id="PIRSF006060">
    <property type="entry name" value="AA_transporter"/>
    <property type="match status" value="1"/>
</dbReference>
<feature type="transmembrane region" description="Helical" evidence="5">
    <location>
        <begin position="255"/>
        <end position="285"/>
    </location>
</feature>
<keyword evidence="7" id="KW-1185">Reference proteome</keyword>
<dbReference type="KEGG" id="pfla:Pflav_009610"/>
<dbReference type="PANTHER" id="PTHR42770:SF16">
    <property type="entry name" value="AMINO ACID PERMEASE"/>
    <property type="match status" value="1"/>
</dbReference>
<evidence type="ECO:0000256" key="5">
    <source>
        <dbReference type="SAM" id="Phobius"/>
    </source>
</evidence>
<evidence type="ECO:0000313" key="7">
    <source>
        <dbReference type="Proteomes" id="UP000502508"/>
    </source>
</evidence>
<evidence type="ECO:0000256" key="2">
    <source>
        <dbReference type="ARBA" id="ARBA00022692"/>
    </source>
</evidence>
<proteinExistence type="predicted"/>
<keyword evidence="2 5" id="KW-0812">Transmembrane</keyword>
<feature type="transmembrane region" description="Helical" evidence="5">
    <location>
        <begin position="343"/>
        <end position="371"/>
    </location>
</feature>
<comment type="subcellular location">
    <subcellularLocation>
        <location evidence="1">Membrane</location>
        <topology evidence="1">Multi-pass membrane protein</topology>
    </subcellularLocation>
</comment>
<evidence type="ECO:0000313" key="6">
    <source>
        <dbReference type="EMBL" id="BCB74551.1"/>
    </source>
</evidence>
<reference evidence="6 7" key="2">
    <citation type="submission" date="2020-03" db="EMBL/GenBank/DDBJ databases">
        <authorList>
            <person name="Ichikawa N."/>
            <person name="Kimura A."/>
            <person name="Kitahashi Y."/>
            <person name="Uohara A."/>
        </authorList>
    </citation>
    <scope>NUCLEOTIDE SEQUENCE [LARGE SCALE GENOMIC DNA]</scope>
    <source>
        <strain evidence="6 7">NBRC 107702</strain>
    </source>
</reference>
<protein>
    <submittedName>
        <fullName evidence="6">Amino acid transporter</fullName>
    </submittedName>
</protein>
<feature type="transmembrane region" description="Helical" evidence="5">
    <location>
        <begin position="209"/>
        <end position="235"/>
    </location>
</feature>
<evidence type="ECO:0000256" key="4">
    <source>
        <dbReference type="ARBA" id="ARBA00023136"/>
    </source>
</evidence>
<feature type="transmembrane region" description="Helical" evidence="5">
    <location>
        <begin position="318"/>
        <end position="337"/>
    </location>
</feature>
<dbReference type="Gene3D" id="1.20.1740.10">
    <property type="entry name" value="Amino acid/polyamine transporter I"/>
    <property type="match status" value="1"/>
</dbReference>
<feature type="transmembrane region" description="Helical" evidence="5">
    <location>
        <begin position="416"/>
        <end position="436"/>
    </location>
</feature>
<organism evidence="6 7">
    <name type="scientific">Phytohabitans flavus</name>
    <dbReference type="NCBI Taxonomy" id="1076124"/>
    <lineage>
        <taxon>Bacteria</taxon>
        <taxon>Bacillati</taxon>
        <taxon>Actinomycetota</taxon>
        <taxon>Actinomycetes</taxon>
        <taxon>Micromonosporales</taxon>
        <taxon>Micromonosporaceae</taxon>
    </lineage>
</organism>
<feature type="transmembrane region" description="Helical" evidence="5">
    <location>
        <begin position="383"/>
        <end position="404"/>
    </location>
</feature>
<sequence>MVAVAASSPMIVFAGGIPTLYAQTGVRGVPLALLVTAAAVAVLLVGYVAVARRLSHSAPFYAVWTTLGRPAGVAAGVLGLLVYAAIGASILGLSGAALAAQFGGPWPVWAAVTLALVAVLNGSPAALNTGVIAVVQLSAITVIALVDVVALLTPADGVLSAGPWAPASLPVASLGLVAAFGIASYLGLDVVPAFAEEARTESTLARATAGAVLFTGLFYAVSAYAAAVAVGPARVAGLGGGVGQLLPFGFLQDRWWPLGAVLAGLGGVVLIASIAAAMVAFGTVFARYVYGLARDEVLPRRLARVGAGQREGAPVGGAVLYGLVGGVLLVVFVAAGADPVTGMFTWLSVIAAVGLLVLLIGANVAALAYFHRRRAGVSWRVRVGFPVLAVVVGVAAFVVTVSHLDALLGVRSGSPLVWLVPGVCAIAVGVGVGRALRMRRSNPVAFARVGQRPDPFAAPDRQLSGLGV</sequence>
<name>A0A6F8XL92_9ACTN</name>
<gene>
    <name evidence="6" type="ORF">Pflav_009610</name>
</gene>
<evidence type="ECO:0000256" key="3">
    <source>
        <dbReference type="ARBA" id="ARBA00022989"/>
    </source>
</evidence>
<keyword evidence="4 5" id="KW-0472">Membrane</keyword>
<feature type="transmembrane region" description="Helical" evidence="5">
    <location>
        <begin position="32"/>
        <end position="50"/>
    </location>
</feature>
<feature type="transmembrane region" description="Helical" evidence="5">
    <location>
        <begin position="130"/>
        <end position="152"/>
    </location>
</feature>
<reference evidence="6 7" key="1">
    <citation type="submission" date="2020-03" db="EMBL/GenBank/DDBJ databases">
        <title>Whole genome shotgun sequence of Phytohabitans flavus NBRC 107702.</title>
        <authorList>
            <person name="Komaki H."/>
            <person name="Tamura T."/>
        </authorList>
    </citation>
    <scope>NUCLEOTIDE SEQUENCE [LARGE SCALE GENOMIC DNA]</scope>
    <source>
        <strain evidence="6 7">NBRC 107702</strain>
    </source>
</reference>
<feature type="transmembrane region" description="Helical" evidence="5">
    <location>
        <begin position="71"/>
        <end position="100"/>
    </location>
</feature>
<dbReference type="GO" id="GO:0016020">
    <property type="term" value="C:membrane"/>
    <property type="evidence" value="ECO:0007669"/>
    <property type="project" value="UniProtKB-SubCell"/>
</dbReference>
<dbReference type="EMBL" id="AP022870">
    <property type="protein sequence ID" value="BCB74551.1"/>
    <property type="molecule type" value="Genomic_DNA"/>
</dbReference>